<dbReference type="GO" id="GO:0032196">
    <property type="term" value="P:transposition"/>
    <property type="evidence" value="ECO:0007669"/>
    <property type="project" value="UniProtKB-KW"/>
</dbReference>
<keyword evidence="1" id="KW-0815">Transposition</keyword>
<evidence type="ECO:0000259" key="5">
    <source>
        <dbReference type="PROSITE" id="PS50994"/>
    </source>
</evidence>
<dbReference type="OrthoDB" id="413361at2759"/>
<feature type="domain" description="Integrase catalytic" evidence="5">
    <location>
        <begin position="29"/>
        <end position="144"/>
    </location>
</feature>
<dbReference type="InterPro" id="IPR039537">
    <property type="entry name" value="Retrotran_Ty1/copia-like"/>
</dbReference>
<evidence type="ECO:0000256" key="1">
    <source>
        <dbReference type="ARBA" id="ARBA00022578"/>
    </source>
</evidence>
<dbReference type="Proteomes" id="UP000765509">
    <property type="component" value="Unassembled WGS sequence"/>
</dbReference>
<dbReference type="EMBL" id="AVOT02000751">
    <property type="protein sequence ID" value="MBW0464311.1"/>
    <property type="molecule type" value="Genomic_DNA"/>
</dbReference>
<evidence type="ECO:0000256" key="2">
    <source>
        <dbReference type="ARBA" id="ARBA00022884"/>
    </source>
</evidence>
<evidence type="ECO:0000256" key="3">
    <source>
        <dbReference type="ARBA" id="ARBA00048173"/>
    </source>
</evidence>
<dbReference type="InterPro" id="IPR001584">
    <property type="entry name" value="Integrase_cat-core"/>
</dbReference>
<keyword evidence="2" id="KW-0694">RNA-binding</keyword>
<comment type="caution">
    <text evidence="6">The sequence shown here is derived from an EMBL/GenBank/DDBJ whole genome shotgun (WGS) entry which is preliminary data.</text>
</comment>
<dbReference type="PANTHER" id="PTHR42648:SF24">
    <property type="entry name" value="INTEGRASE CATALYTIC DOMAIN-CONTAINING PROTEIN"/>
    <property type="match status" value="1"/>
</dbReference>
<dbReference type="PROSITE" id="PS50994">
    <property type="entry name" value="INTEGRASE"/>
    <property type="match status" value="1"/>
</dbReference>
<dbReference type="GO" id="GO:0003723">
    <property type="term" value="F:RNA binding"/>
    <property type="evidence" value="ECO:0007669"/>
    <property type="project" value="UniProtKB-KW"/>
</dbReference>
<dbReference type="AlphaFoldDB" id="A0A9Q3BER5"/>
<dbReference type="InterPro" id="IPR012337">
    <property type="entry name" value="RNaseH-like_sf"/>
</dbReference>
<gene>
    <name evidence="6" type="ORF">O181_004026</name>
</gene>
<name>A0A9Q3BER5_9BASI</name>
<keyword evidence="7" id="KW-1185">Reference proteome</keyword>
<comment type="catalytic activity">
    <reaction evidence="4">
        <text>DNA(n) + a 2'-deoxyribonucleoside 5'-triphosphate = DNA(n+1) + diphosphate</text>
        <dbReference type="Rhea" id="RHEA:22508"/>
        <dbReference type="Rhea" id="RHEA-COMP:17339"/>
        <dbReference type="Rhea" id="RHEA-COMP:17340"/>
        <dbReference type="ChEBI" id="CHEBI:33019"/>
        <dbReference type="ChEBI" id="CHEBI:61560"/>
        <dbReference type="ChEBI" id="CHEBI:173112"/>
        <dbReference type="EC" id="2.7.7.7"/>
    </reaction>
</comment>
<dbReference type="InterPro" id="IPR036397">
    <property type="entry name" value="RNaseH_sf"/>
</dbReference>
<dbReference type="GO" id="GO:0003964">
    <property type="term" value="F:RNA-directed DNA polymerase activity"/>
    <property type="evidence" value="ECO:0007669"/>
    <property type="project" value="UniProtKB-EC"/>
</dbReference>
<comment type="catalytic activity">
    <reaction evidence="3">
        <text>DNA(n) + a 2'-deoxyribonucleoside 5'-triphosphate = DNA(n+1) + diphosphate</text>
        <dbReference type="Rhea" id="RHEA:22508"/>
        <dbReference type="Rhea" id="RHEA-COMP:17339"/>
        <dbReference type="Rhea" id="RHEA-COMP:17340"/>
        <dbReference type="ChEBI" id="CHEBI:33019"/>
        <dbReference type="ChEBI" id="CHEBI:61560"/>
        <dbReference type="ChEBI" id="CHEBI:173112"/>
        <dbReference type="EC" id="2.7.7.49"/>
    </reaction>
</comment>
<dbReference type="Gene3D" id="3.30.420.10">
    <property type="entry name" value="Ribonuclease H-like superfamily/Ribonuclease H"/>
    <property type="match status" value="1"/>
</dbReference>
<evidence type="ECO:0000313" key="6">
    <source>
        <dbReference type="EMBL" id="MBW0464311.1"/>
    </source>
</evidence>
<reference evidence="6" key="1">
    <citation type="submission" date="2021-03" db="EMBL/GenBank/DDBJ databases">
        <title>Draft genome sequence of rust myrtle Austropuccinia psidii MF-1, a brazilian biotype.</title>
        <authorList>
            <person name="Quecine M.C."/>
            <person name="Pachon D.M.R."/>
            <person name="Bonatelli M.L."/>
            <person name="Correr F.H."/>
            <person name="Franceschini L.M."/>
            <person name="Leite T.F."/>
            <person name="Margarido G.R.A."/>
            <person name="Almeida C.A."/>
            <person name="Ferrarezi J.A."/>
            <person name="Labate C.A."/>
        </authorList>
    </citation>
    <scope>NUCLEOTIDE SEQUENCE</scope>
    <source>
        <strain evidence="6">MF-1</strain>
    </source>
</reference>
<sequence>MCPHLKNDSLLCFTCDLYKITQTLFQETFPKAPSQGQYLHLDLCGPISPPSESGAKYFLHVGDDYSCFVWVFLLEEKSEAKLHINKLTLKIKNKPNTKKGNIISENGSDFKDQELTSLFDKEGISHLATLAYNQEHNPLAKRGN</sequence>
<protein>
    <recommendedName>
        <fullName evidence="5">Integrase catalytic domain-containing protein</fullName>
    </recommendedName>
</protein>
<dbReference type="GO" id="GO:0003887">
    <property type="term" value="F:DNA-directed DNA polymerase activity"/>
    <property type="evidence" value="ECO:0007669"/>
    <property type="project" value="UniProtKB-EC"/>
</dbReference>
<evidence type="ECO:0000256" key="4">
    <source>
        <dbReference type="ARBA" id="ARBA00049244"/>
    </source>
</evidence>
<dbReference type="GO" id="GO:0015074">
    <property type="term" value="P:DNA integration"/>
    <property type="evidence" value="ECO:0007669"/>
    <property type="project" value="InterPro"/>
</dbReference>
<dbReference type="PANTHER" id="PTHR42648">
    <property type="entry name" value="TRANSPOSASE, PUTATIVE-RELATED"/>
    <property type="match status" value="1"/>
</dbReference>
<dbReference type="GO" id="GO:0005634">
    <property type="term" value="C:nucleus"/>
    <property type="evidence" value="ECO:0007669"/>
    <property type="project" value="UniProtKB-ARBA"/>
</dbReference>
<accession>A0A9Q3BER5</accession>
<proteinExistence type="predicted"/>
<dbReference type="SUPFAM" id="SSF53098">
    <property type="entry name" value="Ribonuclease H-like"/>
    <property type="match status" value="1"/>
</dbReference>
<evidence type="ECO:0000313" key="7">
    <source>
        <dbReference type="Proteomes" id="UP000765509"/>
    </source>
</evidence>
<organism evidence="6 7">
    <name type="scientific">Austropuccinia psidii MF-1</name>
    <dbReference type="NCBI Taxonomy" id="1389203"/>
    <lineage>
        <taxon>Eukaryota</taxon>
        <taxon>Fungi</taxon>
        <taxon>Dikarya</taxon>
        <taxon>Basidiomycota</taxon>
        <taxon>Pucciniomycotina</taxon>
        <taxon>Pucciniomycetes</taxon>
        <taxon>Pucciniales</taxon>
        <taxon>Sphaerophragmiaceae</taxon>
        <taxon>Austropuccinia</taxon>
    </lineage>
</organism>